<reference evidence="3" key="1">
    <citation type="submission" date="2016-11" db="EMBL/GenBank/DDBJ databases">
        <authorList>
            <person name="Jaros S."/>
            <person name="Januszkiewicz K."/>
            <person name="Wedrychowicz H."/>
        </authorList>
    </citation>
    <scope>NUCLEOTIDE SEQUENCE [LARGE SCALE GENOMIC DNA]</scope>
    <source>
        <strain evidence="3">DSM 7057</strain>
    </source>
</reference>
<sequence length="161" mass="17432">MLNRFFLLSLFCLSLLALSCPALAKEMKFAHFSMDVPAACTVQEREGKVTVRATPEIFFTIAVFTRGEAGNLSDKDFAAKLAQQLKGSAPVATEDGGWSFTARAGAVAANVDVIGDADYVMMFMSDAGDKEWPEALQAAYDSIKGNNAKIDDFLQKTLFAE</sequence>
<feature type="chain" id="PRO_5041665106" description="Lipoprotein" evidence="1">
    <location>
        <begin position="25"/>
        <end position="161"/>
    </location>
</feature>
<dbReference type="Proteomes" id="UP000182680">
    <property type="component" value="Unassembled WGS sequence"/>
</dbReference>
<comment type="caution">
    <text evidence="2">The sequence shown here is derived from an EMBL/GenBank/DDBJ whole genome shotgun (WGS) entry which is preliminary data.</text>
</comment>
<evidence type="ECO:0008006" key="4">
    <source>
        <dbReference type="Google" id="ProtNLM"/>
    </source>
</evidence>
<organism evidence="2 3">
    <name type="scientific">Desulfovibrio desulfuricans</name>
    <dbReference type="NCBI Taxonomy" id="876"/>
    <lineage>
        <taxon>Bacteria</taxon>
        <taxon>Pseudomonadati</taxon>
        <taxon>Thermodesulfobacteriota</taxon>
        <taxon>Desulfovibrionia</taxon>
        <taxon>Desulfovibrionales</taxon>
        <taxon>Desulfovibrionaceae</taxon>
        <taxon>Desulfovibrio</taxon>
    </lineage>
</organism>
<keyword evidence="1" id="KW-0732">Signal</keyword>
<dbReference type="AlphaFoldDB" id="A0AA94L246"/>
<dbReference type="EMBL" id="FPIW01000015">
    <property type="protein sequence ID" value="SFW40423.1"/>
    <property type="molecule type" value="Genomic_DNA"/>
</dbReference>
<dbReference type="RefSeq" id="WP_072311663.1">
    <property type="nucleotide sequence ID" value="NZ_FPIW01000015.1"/>
</dbReference>
<evidence type="ECO:0000313" key="3">
    <source>
        <dbReference type="Proteomes" id="UP000182680"/>
    </source>
</evidence>
<name>A0AA94L246_DESDE</name>
<accession>A0AA94L246</accession>
<proteinExistence type="predicted"/>
<dbReference type="PROSITE" id="PS51257">
    <property type="entry name" value="PROKAR_LIPOPROTEIN"/>
    <property type="match status" value="1"/>
</dbReference>
<feature type="signal peptide" evidence="1">
    <location>
        <begin position="1"/>
        <end position="24"/>
    </location>
</feature>
<evidence type="ECO:0000313" key="2">
    <source>
        <dbReference type="EMBL" id="SFW40423.1"/>
    </source>
</evidence>
<protein>
    <recommendedName>
        <fullName evidence="4">Lipoprotein</fullName>
    </recommendedName>
</protein>
<evidence type="ECO:0000256" key="1">
    <source>
        <dbReference type="SAM" id="SignalP"/>
    </source>
</evidence>
<gene>
    <name evidence="2" type="ORF">SAMN02910291_01169</name>
</gene>